<keyword evidence="2" id="KW-0812">Transmembrane</keyword>
<feature type="compositionally biased region" description="Low complexity" evidence="1">
    <location>
        <begin position="31"/>
        <end position="42"/>
    </location>
</feature>
<evidence type="ECO:0000313" key="3">
    <source>
        <dbReference type="EMBL" id="EKU96011.1"/>
    </source>
</evidence>
<proteinExistence type="predicted"/>
<evidence type="ECO:0000256" key="1">
    <source>
        <dbReference type="SAM" id="MobiDB-lite"/>
    </source>
</evidence>
<dbReference type="AlphaFoldDB" id="K9EJH9"/>
<keyword evidence="2" id="KW-0472">Membrane</keyword>
<comment type="caution">
    <text evidence="3">The sequence shown here is derived from an EMBL/GenBank/DDBJ whole genome shotgun (WGS) entry which is preliminary data.</text>
</comment>
<dbReference type="PATRIC" id="fig|883066.3.peg.102"/>
<protein>
    <submittedName>
        <fullName evidence="3">Uncharacterized protein</fullName>
    </submittedName>
</protein>
<gene>
    <name evidence="3" type="ORF">HMPREF9233_00099</name>
</gene>
<dbReference type="EMBL" id="AGWL01000001">
    <property type="protein sequence ID" value="EKU96011.1"/>
    <property type="molecule type" value="Genomic_DNA"/>
</dbReference>
<keyword evidence="2" id="KW-1133">Transmembrane helix</keyword>
<dbReference type="Proteomes" id="UP000009888">
    <property type="component" value="Unassembled WGS sequence"/>
</dbReference>
<keyword evidence="4" id="KW-1185">Reference proteome</keyword>
<organism evidence="3 4">
    <name type="scientific">Actinobaculum massiliense ACS-171-V-Col2</name>
    <dbReference type="NCBI Taxonomy" id="883066"/>
    <lineage>
        <taxon>Bacteria</taxon>
        <taxon>Bacillati</taxon>
        <taxon>Actinomycetota</taxon>
        <taxon>Actinomycetes</taxon>
        <taxon>Actinomycetales</taxon>
        <taxon>Actinomycetaceae</taxon>
        <taxon>Actinobaculum</taxon>
    </lineage>
</organism>
<evidence type="ECO:0000256" key="2">
    <source>
        <dbReference type="SAM" id="Phobius"/>
    </source>
</evidence>
<evidence type="ECO:0000313" key="4">
    <source>
        <dbReference type="Proteomes" id="UP000009888"/>
    </source>
</evidence>
<accession>K9EJH9</accession>
<name>K9EJH9_9ACTO</name>
<feature type="transmembrane region" description="Helical" evidence="2">
    <location>
        <begin position="79"/>
        <end position="99"/>
    </location>
</feature>
<feature type="region of interest" description="Disordered" evidence="1">
    <location>
        <begin position="1"/>
        <end position="60"/>
    </location>
</feature>
<dbReference type="HOGENOM" id="CLU_1881327_0_0_11"/>
<dbReference type="RefSeq" id="WP_007000317.1">
    <property type="nucleotide sequence ID" value="NZ_JH992955.1"/>
</dbReference>
<sequence length="135" mass="14796">MREEPVENPEAFQGEEPLAHQEPSAPQEFQADAALPADGAALAHDELSAHDAPPAGEEADEVRARQLAELQRITRRRMVIGLLCGLVLFVLLFFAGRLAREGWDSLKSASDLNLSASVVREFAPATQCYELDIWA</sequence>
<reference evidence="3 4" key="1">
    <citation type="submission" date="2012-09" db="EMBL/GenBank/DDBJ databases">
        <title>The Genome Sequence of Actinobaculum massiliae ACS-171-V-COL2.</title>
        <authorList>
            <consortium name="The Broad Institute Genome Sequencing Platform"/>
            <person name="Earl A."/>
            <person name="Ward D."/>
            <person name="Feldgarden M."/>
            <person name="Gevers D."/>
            <person name="Saerens B."/>
            <person name="Vaneechoutte M."/>
            <person name="Walker B."/>
            <person name="Young S.K."/>
            <person name="Zeng Q."/>
            <person name="Gargeya S."/>
            <person name="Fitzgerald M."/>
            <person name="Haas B."/>
            <person name="Abouelleil A."/>
            <person name="Alvarado L."/>
            <person name="Arachchi H.M."/>
            <person name="Berlin A."/>
            <person name="Chapman S.B."/>
            <person name="Goldberg J."/>
            <person name="Griggs A."/>
            <person name="Gujja S."/>
            <person name="Hansen M."/>
            <person name="Howarth C."/>
            <person name="Imamovic A."/>
            <person name="Larimer J."/>
            <person name="McCowen C."/>
            <person name="Montmayeur A."/>
            <person name="Murphy C."/>
            <person name="Neiman D."/>
            <person name="Pearson M."/>
            <person name="Priest M."/>
            <person name="Roberts A."/>
            <person name="Saif S."/>
            <person name="Shea T."/>
            <person name="Sisk P."/>
            <person name="Sykes S."/>
            <person name="Wortman J."/>
            <person name="Nusbaum C."/>
            <person name="Birren B."/>
        </authorList>
    </citation>
    <scope>NUCLEOTIDE SEQUENCE [LARGE SCALE GENOMIC DNA]</scope>
    <source>
        <strain evidence="4">ACS-171-V-Col2</strain>
    </source>
</reference>